<dbReference type="EMBL" id="JAHQCW010000028">
    <property type="protein sequence ID" value="MBU9738033.1"/>
    <property type="molecule type" value="Genomic_DNA"/>
</dbReference>
<comment type="caution">
    <text evidence="1">The sequence shown here is derived from an EMBL/GenBank/DDBJ whole genome shotgun (WGS) entry which is preliminary data.</text>
</comment>
<evidence type="ECO:0000313" key="2">
    <source>
        <dbReference type="Proteomes" id="UP000712157"/>
    </source>
</evidence>
<accession>A0A949NHC4</accession>
<sequence length="123" mass="14852">MQYVISHFYNTKQIGQIETFFKELIDKIVRHKEKDKPLIIIINDVNSCYRGRNYFKKFVQKLKQEEIACTSQGYYFDYCITNDNQRYGKKHENKNICFAMQRGLEEYEPWEKCSGAQMLIEVR</sequence>
<name>A0A949NHC4_9FIRM</name>
<reference evidence="1" key="1">
    <citation type="submission" date="2021-06" db="EMBL/GenBank/DDBJ databases">
        <title>Description of novel taxa of the family Lachnospiraceae.</title>
        <authorList>
            <person name="Chaplin A.V."/>
            <person name="Sokolova S.R."/>
            <person name="Pikina A.P."/>
            <person name="Korzhanova M."/>
            <person name="Belova V."/>
            <person name="Korostin D."/>
            <person name="Efimov B.A."/>
        </authorList>
    </citation>
    <scope>NUCLEOTIDE SEQUENCE</scope>
    <source>
        <strain evidence="1">ASD5720</strain>
    </source>
</reference>
<dbReference type="Proteomes" id="UP000712157">
    <property type="component" value="Unassembled WGS sequence"/>
</dbReference>
<organism evidence="1 2">
    <name type="scientific">Diplocloster agilis</name>
    <dbReference type="NCBI Taxonomy" id="2850323"/>
    <lineage>
        <taxon>Bacteria</taxon>
        <taxon>Bacillati</taxon>
        <taxon>Bacillota</taxon>
        <taxon>Clostridia</taxon>
        <taxon>Lachnospirales</taxon>
        <taxon>Lachnospiraceae</taxon>
        <taxon>Diplocloster</taxon>
    </lineage>
</organism>
<dbReference type="RefSeq" id="WP_238722346.1">
    <property type="nucleotide sequence ID" value="NZ_JAHQCW010000028.1"/>
</dbReference>
<proteinExistence type="predicted"/>
<keyword evidence="2" id="KW-1185">Reference proteome</keyword>
<protein>
    <submittedName>
        <fullName evidence="1">Uncharacterized protein</fullName>
    </submittedName>
</protein>
<dbReference type="AlphaFoldDB" id="A0A949NHC4"/>
<gene>
    <name evidence="1" type="ORF">KTH89_15935</name>
</gene>
<evidence type="ECO:0000313" key="1">
    <source>
        <dbReference type="EMBL" id="MBU9738033.1"/>
    </source>
</evidence>